<evidence type="ECO:0000256" key="9">
    <source>
        <dbReference type="ARBA" id="ARBA00022619"/>
    </source>
</evidence>
<evidence type="ECO:0000256" key="14">
    <source>
        <dbReference type="HAMAP-Rule" id="MF_00180"/>
    </source>
</evidence>
<feature type="binding site" evidence="14">
    <location>
        <begin position="205"/>
        <end position="209"/>
    </location>
    <ligand>
        <name>D-ribulose 5-phosphate</name>
        <dbReference type="ChEBI" id="CHEBI:58121"/>
    </ligand>
</feature>
<dbReference type="PANTHER" id="PTHR21327:SF34">
    <property type="entry name" value="3,4-DIHYDROXY-2-BUTANONE 4-PHOSPHATE SYNTHASE"/>
    <property type="match status" value="1"/>
</dbReference>
<evidence type="ECO:0000256" key="6">
    <source>
        <dbReference type="ARBA" id="ARBA00008976"/>
    </source>
</evidence>
<dbReference type="HAMAP" id="MF_00180">
    <property type="entry name" value="RibB"/>
    <property type="match status" value="1"/>
</dbReference>
<reference evidence="16 17" key="1">
    <citation type="journal article" date="2012" name="J. Bacteriol.">
        <title>Genome sequence of benzo(a)pyrene-degrading bacterium Novosphingobium pentaromativorans US6-1.</title>
        <authorList>
            <person name="Luo Y.R."/>
            <person name="Kang S.G."/>
            <person name="Kim S.J."/>
            <person name="Kim M.R."/>
            <person name="Li N."/>
            <person name="Lee J.H."/>
            <person name="Kwon K.K."/>
        </authorList>
    </citation>
    <scope>NUCLEOTIDE SEQUENCE [LARGE SCALE GENOMIC DNA]</scope>
    <source>
        <strain evidence="16 17">US6-1</strain>
    </source>
</reference>
<protein>
    <recommendedName>
        <fullName evidence="8 14">3,4-dihydroxy-2-butanone 4-phosphate synthase</fullName>
        <shortName evidence="14">DHBP synthase</shortName>
        <ecNumber evidence="7 14">4.1.99.12</ecNumber>
    </recommendedName>
</protein>
<keyword evidence="9 14" id="KW-0686">Riboflavin biosynthesis</keyword>
<evidence type="ECO:0000256" key="11">
    <source>
        <dbReference type="ARBA" id="ARBA00022842"/>
    </source>
</evidence>
<comment type="caution">
    <text evidence="16">The sequence shown here is derived from an EMBL/GenBank/DDBJ whole genome shotgun (WGS) entry which is preliminary data.</text>
</comment>
<evidence type="ECO:0000259" key="15">
    <source>
        <dbReference type="Pfam" id="PF00925"/>
    </source>
</evidence>
<dbReference type="EMBL" id="AGFM01000002">
    <property type="protein sequence ID" value="EHJ62947.1"/>
    <property type="molecule type" value="Genomic_DNA"/>
</dbReference>
<dbReference type="Gene3D" id="3.40.50.10990">
    <property type="entry name" value="GTP cyclohydrolase II"/>
    <property type="match status" value="1"/>
</dbReference>
<dbReference type="GO" id="GO:0009231">
    <property type="term" value="P:riboflavin biosynthetic process"/>
    <property type="evidence" value="ECO:0007669"/>
    <property type="project" value="UniProtKB-UniRule"/>
</dbReference>
<dbReference type="NCBIfam" id="TIGR00506">
    <property type="entry name" value="ribB"/>
    <property type="match status" value="1"/>
</dbReference>
<dbReference type="GO" id="GO:0030145">
    <property type="term" value="F:manganese ion binding"/>
    <property type="evidence" value="ECO:0007669"/>
    <property type="project" value="UniProtKB-UniRule"/>
</dbReference>
<dbReference type="EC" id="4.1.99.12" evidence="7 14"/>
<evidence type="ECO:0000256" key="10">
    <source>
        <dbReference type="ARBA" id="ARBA00022723"/>
    </source>
</evidence>
<comment type="cofactor">
    <cofactor evidence="14">
        <name>Mg(2+)</name>
        <dbReference type="ChEBI" id="CHEBI:18420"/>
    </cofactor>
    <cofactor evidence="14">
        <name>Mn(2+)</name>
        <dbReference type="ChEBI" id="CHEBI:29035"/>
    </cofactor>
    <text evidence="14">Binds 2 divalent metal cations per subunit. Magnesium or manganese.</text>
</comment>
<dbReference type="GO" id="GO:0003935">
    <property type="term" value="F:GTP cyclohydrolase II activity"/>
    <property type="evidence" value="ECO:0007669"/>
    <property type="project" value="TreeGrafter"/>
</dbReference>
<dbReference type="FunFam" id="3.90.870.10:FF:000001">
    <property type="entry name" value="Riboflavin biosynthesis protein RibBA"/>
    <property type="match status" value="1"/>
</dbReference>
<dbReference type="eggNOG" id="COG0108">
    <property type="taxonomic scope" value="Bacteria"/>
</dbReference>
<comment type="similarity">
    <text evidence="6">In the C-terminal section; belongs to the GTP cyclohydrolase II family.</text>
</comment>
<keyword evidence="12 14" id="KW-0464">Manganese</keyword>
<dbReference type="Pfam" id="PF00925">
    <property type="entry name" value="GTP_cyclohydro2"/>
    <property type="match status" value="1"/>
</dbReference>
<evidence type="ECO:0000256" key="7">
    <source>
        <dbReference type="ARBA" id="ARBA00012153"/>
    </source>
</evidence>
<dbReference type="InterPro" id="IPR032677">
    <property type="entry name" value="GTP_cyclohydro_II"/>
</dbReference>
<evidence type="ECO:0000256" key="12">
    <source>
        <dbReference type="ARBA" id="ARBA00023211"/>
    </source>
</evidence>
<dbReference type="eggNOG" id="COG0807">
    <property type="taxonomic scope" value="Bacteria"/>
</dbReference>
<evidence type="ECO:0000256" key="2">
    <source>
        <dbReference type="ARBA" id="ARBA00001936"/>
    </source>
</evidence>
<dbReference type="SUPFAM" id="SSF55821">
    <property type="entry name" value="YrdC/RibB"/>
    <property type="match status" value="1"/>
</dbReference>
<keyword evidence="17" id="KW-1185">Reference proteome</keyword>
<evidence type="ECO:0000256" key="13">
    <source>
        <dbReference type="ARBA" id="ARBA00023239"/>
    </source>
</evidence>
<evidence type="ECO:0000256" key="4">
    <source>
        <dbReference type="ARBA" id="ARBA00004904"/>
    </source>
</evidence>
<dbReference type="InterPro" id="IPR036144">
    <property type="entry name" value="RibA-like_sf"/>
</dbReference>
<dbReference type="GO" id="GO:0000287">
    <property type="term" value="F:magnesium ion binding"/>
    <property type="evidence" value="ECO:0007669"/>
    <property type="project" value="UniProtKB-UniRule"/>
</dbReference>
<dbReference type="PATRIC" id="fig|1088721.3.peg.22"/>
<evidence type="ECO:0000256" key="8">
    <source>
        <dbReference type="ARBA" id="ARBA00018836"/>
    </source>
</evidence>
<comment type="similarity">
    <text evidence="5">In the N-terminal section; belongs to the DHBP synthase family.</text>
</comment>
<dbReference type="InterPro" id="IPR017945">
    <property type="entry name" value="DHBP_synth_RibB-like_a/b_dom"/>
</dbReference>
<dbReference type="SUPFAM" id="SSF142695">
    <property type="entry name" value="RibA-like"/>
    <property type="match status" value="1"/>
</dbReference>
<comment type="subunit">
    <text evidence="14">Homodimer.</text>
</comment>
<dbReference type="Gene3D" id="3.90.870.10">
    <property type="entry name" value="DHBP synthase"/>
    <property type="match status" value="1"/>
</dbReference>
<comment type="cofactor">
    <cofactor evidence="2">
        <name>Mn(2+)</name>
        <dbReference type="ChEBI" id="CHEBI:29035"/>
    </cofactor>
</comment>
<dbReference type="Proteomes" id="UP000004030">
    <property type="component" value="Unassembled WGS sequence"/>
</dbReference>
<comment type="pathway">
    <text evidence="4 14">Cofactor biosynthesis; riboflavin biosynthesis; 2-hydroxy-3-oxobutyl phosphate from D-ribulose 5-phosphate: step 1/1.</text>
</comment>
<feature type="binding site" evidence="14">
    <location>
        <position position="93"/>
    </location>
    <ligand>
        <name>Mg(2+)</name>
        <dbReference type="ChEBI" id="CHEBI:18420"/>
        <label>2</label>
    </ligand>
</feature>
<dbReference type="AlphaFoldDB" id="G6E6Q1"/>
<dbReference type="InterPro" id="IPR000422">
    <property type="entry name" value="DHBP_synthase_RibB"/>
</dbReference>
<keyword evidence="11 14" id="KW-0460">Magnesium</keyword>
<feature type="site" description="Essential for catalytic activity" evidence="14">
    <location>
        <position position="191"/>
    </location>
</feature>
<gene>
    <name evidence="14" type="primary">ribB</name>
    <name evidence="16" type="ORF">NSU_0022</name>
</gene>
<feature type="domain" description="GTP cyclohydrolase II" evidence="15">
    <location>
        <begin position="276"/>
        <end position="428"/>
    </location>
</feature>
<name>G6E6Q1_9SPHN</name>
<sequence>MIPMSGNIIEQVRKLVTEGGMSKAGLARAAGLHANTLRDCTEPDWNPTADTLGKLERVLFSNDDRQVLVPIEEIIEEARNGRMFVLVDDEDRENEGDLVIPAQMATPSAINFMATHGRGLICLSLTSERVSQLGLDLMSQNNGTRHETAFTTSIEAREGVTTGISAGDRARTVSVAIDGTKGKDDIVTPGHIFPLRARDGGVLVRAGHTEAAVDISRLAGLNPSGVICEIMRDDGTMARMDDLMTFARMHDLKIGTIRDLIAYRRRHDRLVETKNELVFNSRYGGQWVARSFGNKATGVETIALIKGRIDPSKPTLVRMHTLSVFSDVLGEDSEERGELLHRSMEMIAGEGAGVIVIINRPMDRLMSRIMEIKQEARAGRTPDLEELRDYGVGAQILAELGIHDMILLTNTHHSLVALEGYGLNIVSERAIPAHPTEGAN</sequence>
<comment type="similarity">
    <text evidence="14">Belongs to the DHBP synthase family.</text>
</comment>
<evidence type="ECO:0000313" key="16">
    <source>
        <dbReference type="EMBL" id="EHJ62947.1"/>
    </source>
</evidence>
<feature type="binding site" evidence="14">
    <location>
        <position position="97"/>
    </location>
    <ligand>
        <name>D-ribulose 5-phosphate</name>
        <dbReference type="ChEBI" id="CHEBI:58121"/>
    </ligand>
</feature>
<evidence type="ECO:0000256" key="3">
    <source>
        <dbReference type="ARBA" id="ARBA00002284"/>
    </source>
</evidence>
<dbReference type="GO" id="GO:0005829">
    <property type="term" value="C:cytosol"/>
    <property type="evidence" value="ECO:0007669"/>
    <property type="project" value="TreeGrafter"/>
</dbReference>
<evidence type="ECO:0000313" key="17">
    <source>
        <dbReference type="Proteomes" id="UP000004030"/>
    </source>
</evidence>
<feature type="site" description="Essential for catalytic activity" evidence="14">
    <location>
        <position position="229"/>
    </location>
</feature>
<proteinExistence type="inferred from homology"/>
<comment type="catalytic activity">
    <reaction evidence="1 14">
        <text>D-ribulose 5-phosphate = (2S)-2-hydroxy-3-oxobutyl phosphate + formate + H(+)</text>
        <dbReference type="Rhea" id="RHEA:18457"/>
        <dbReference type="ChEBI" id="CHEBI:15378"/>
        <dbReference type="ChEBI" id="CHEBI:15740"/>
        <dbReference type="ChEBI" id="CHEBI:58121"/>
        <dbReference type="ChEBI" id="CHEBI:58830"/>
        <dbReference type="EC" id="4.1.99.12"/>
    </reaction>
</comment>
<evidence type="ECO:0000256" key="1">
    <source>
        <dbReference type="ARBA" id="ARBA00000141"/>
    </source>
</evidence>
<dbReference type="GO" id="GO:0008686">
    <property type="term" value="F:3,4-dihydroxy-2-butanone-4-phosphate synthase activity"/>
    <property type="evidence" value="ECO:0007669"/>
    <property type="project" value="UniProtKB-UniRule"/>
</dbReference>
<organism evidence="16 17">
    <name type="scientific">Novosphingobium pentaromativorans US6-1</name>
    <dbReference type="NCBI Taxonomy" id="1088721"/>
    <lineage>
        <taxon>Bacteria</taxon>
        <taxon>Pseudomonadati</taxon>
        <taxon>Pseudomonadota</taxon>
        <taxon>Alphaproteobacteria</taxon>
        <taxon>Sphingomonadales</taxon>
        <taxon>Sphingomonadaceae</taxon>
        <taxon>Novosphingobium</taxon>
    </lineage>
</organism>
<dbReference type="STRING" id="1088721.JI59_00715"/>
<keyword evidence="13 14" id="KW-0456">Lyase</keyword>
<evidence type="ECO:0000256" key="5">
    <source>
        <dbReference type="ARBA" id="ARBA00005520"/>
    </source>
</evidence>
<keyword evidence="10 14" id="KW-0479">Metal-binding</keyword>
<dbReference type="PANTHER" id="PTHR21327">
    <property type="entry name" value="GTP CYCLOHYDROLASE II-RELATED"/>
    <property type="match status" value="1"/>
</dbReference>
<feature type="binding site" evidence="14">
    <location>
        <begin position="92"/>
        <end position="93"/>
    </location>
    <ligand>
        <name>D-ribulose 5-phosphate</name>
        <dbReference type="ChEBI" id="CHEBI:58121"/>
    </ligand>
</feature>
<dbReference type="UniPathway" id="UPA00275">
    <property type="reaction ID" value="UER00399"/>
</dbReference>
<accession>G6E6Q1</accession>
<feature type="binding site" evidence="14">
    <location>
        <position position="208"/>
    </location>
    <ligand>
        <name>Mg(2+)</name>
        <dbReference type="ChEBI" id="CHEBI:18420"/>
        <label>2</label>
    </ligand>
</feature>
<comment type="function">
    <text evidence="3 14">Catalyzes the conversion of D-ribulose 5-phosphate to formate and 3,4-dihydroxy-2-butanone 4-phosphate.</text>
</comment>
<feature type="binding site" evidence="14">
    <location>
        <position position="93"/>
    </location>
    <ligand>
        <name>Mg(2+)</name>
        <dbReference type="ChEBI" id="CHEBI:18420"/>
        <label>1</label>
    </ligand>
</feature>
<dbReference type="PIRSF" id="PIRSF001259">
    <property type="entry name" value="RibA"/>
    <property type="match status" value="1"/>
</dbReference>
<dbReference type="Pfam" id="PF00926">
    <property type="entry name" value="DHBP_synthase"/>
    <property type="match status" value="1"/>
</dbReference>